<dbReference type="SUPFAM" id="SSF52047">
    <property type="entry name" value="RNI-like"/>
    <property type="match status" value="1"/>
</dbReference>
<evidence type="ECO:0000313" key="2">
    <source>
        <dbReference type="Proteomes" id="UP001050691"/>
    </source>
</evidence>
<keyword evidence="2" id="KW-1185">Reference proteome</keyword>
<organism evidence="1 2">
    <name type="scientific">Clathrus columnatus</name>
    <dbReference type="NCBI Taxonomy" id="1419009"/>
    <lineage>
        <taxon>Eukaryota</taxon>
        <taxon>Fungi</taxon>
        <taxon>Dikarya</taxon>
        <taxon>Basidiomycota</taxon>
        <taxon>Agaricomycotina</taxon>
        <taxon>Agaricomycetes</taxon>
        <taxon>Phallomycetidae</taxon>
        <taxon>Phallales</taxon>
        <taxon>Clathraceae</taxon>
        <taxon>Clathrus</taxon>
    </lineage>
</organism>
<dbReference type="EMBL" id="BPWL01000008">
    <property type="protein sequence ID" value="GJJ12783.1"/>
    <property type="molecule type" value="Genomic_DNA"/>
</dbReference>
<accession>A0AAV5AH16</accession>
<gene>
    <name evidence="1" type="ORF">Clacol_007028</name>
</gene>
<name>A0AAV5AH16_9AGAM</name>
<proteinExistence type="predicted"/>
<sequence>MTLLKEFGWDQGISSLQEINAISPVLMNTTHCLEALSMKCDGYAHYRQLPFENLSIWKLTNLRRVIPRNSCAASIQMILHCPEIEDLYLNRAAADSIHNIMRHANWRKLRRLSIANTYRMNPIFTSNSFTAVTSSFNRHADLESLLIAEHTIGMPTLPSSCLPKLRSIWLNTTSSVASFLSNETISRLVHLNCPINGIQNTAGLPQLDKLETLAFEFHAFYSHETEEEIIQIFLQCPSLTHIFCDLPGPKEDELDKFCKRFSALPNLKILELARKGMYMKLERDGNGMYSGYQYVSLEEAERDEYQVNEVAKFYIIH</sequence>
<dbReference type="AlphaFoldDB" id="A0AAV5AH16"/>
<protein>
    <submittedName>
        <fullName evidence="1">Uncharacterized protein</fullName>
    </submittedName>
</protein>
<dbReference type="InterPro" id="IPR032675">
    <property type="entry name" value="LRR_dom_sf"/>
</dbReference>
<evidence type="ECO:0000313" key="1">
    <source>
        <dbReference type="EMBL" id="GJJ12783.1"/>
    </source>
</evidence>
<dbReference type="Gene3D" id="3.80.10.10">
    <property type="entry name" value="Ribonuclease Inhibitor"/>
    <property type="match status" value="1"/>
</dbReference>
<dbReference type="Proteomes" id="UP001050691">
    <property type="component" value="Unassembled WGS sequence"/>
</dbReference>
<reference evidence="1" key="1">
    <citation type="submission" date="2021-10" db="EMBL/GenBank/DDBJ databases">
        <title>De novo Genome Assembly of Clathrus columnatus (Basidiomycota, Fungi) Using Illumina and Nanopore Sequence Data.</title>
        <authorList>
            <person name="Ogiso-Tanaka E."/>
            <person name="Itagaki H."/>
            <person name="Hosoya T."/>
            <person name="Hosaka K."/>
        </authorList>
    </citation>
    <scope>NUCLEOTIDE SEQUENCE</scope>
    <source>
        <strain evidence="1">MO-923</strain>
    </source>
</reference>
<comment type="caution">
    <text evidence="1">The sequence shown here is derived from an EMBL/GenBank/DDBJ whole genome shotgun (WGS) entry which is preliminary data.</text>
</comment>